<name>A0ABV8VAN6_9GAMM</name>
<proteinExistence type="predicted"/>
<dbReference type="Gene3D" id="2.60.200.20">
    <property type="match status" value="2"/>
</dbReference>
<dbReference type="InterPro" id="IPR000253">
    <property type="entry name" value="FHA_dom"/>
</dbReference>
<dbReference type="InterPro" id="IPR008984">
    <property type="entry name" value="SMAD_FHA_dom_sf"/>
</dbReference>
<dbReference type="Proteomes" id="UP001595840">
    <property type="component" value="Unassembled WGS sequence"/>
</dbReference>
<dbReference type="SMART" id="SM00240">
    <property type="entry name" value="FHA"/>
    <property type="match status" value="2"/>
</dbReference>
<evidence type="ECO:0000256" key="1">
    <source>
        <dbReference type="SAM" id="MobiDB-lite"/>
    </source>
</evidence>
<dbReference type="InterPro" id="IPR050923">
    <property type="entry name" value="Cell_Proc_Reg/RNA_Proc"/>
</dbReference>
<dbReference type="CDD" id="cd00060">
    <property type="entry name" value="FHA"/>
    <property type="match status" value="2"/>
</dbReference>
<evidence type="ECO:0000313" key="5">
    <source>
        <dbReference type="Proteomes" id="UP001595840"/>
    </source>
</evidence>
<comment type="caution">
    <text evidence="4">The sequence shown here is derived from an EMBL/GenBank/DDBJ whole genome shotgun (WGS) entry which is preliminary data.</text>
</comment>
<dbReference type="SUPFAM" id="SSF49879">
    <property type="entry name" value="SMAD/FHA domain"/>
    <property type="match status" value="2"/>
</dbReference>
<evidence type="ECO:0000259" key="3">
    <source>
        <dbReference type="PROSITE" id="PS50006"/>
    </source>
</evidence>
<keyword evidence="2" id="KW-1133">Transmembrane helix</keyword>
<keyword evidence="2" id="KW-0472">Membrane</keyword>
<feature type="domain" description="FHA" evidence="3">
    <location>
        <begin position="132"/>
        <end position="181"/>
    </location>
</feature>
<evidence type="ECO:0000313" key="4">
    <source>
        <dbReference type="EMBL" id="MFC4364119.1"/>
    </source>
</evidence>
<reference evidence="5" key="1">
    <citation type="journal article" date="2019" name="Int. J. Syst. Evol. Microbiol.">
        <title>The Global Catalogue of Microorganisms (GCM) 10K type strain sequencing project: providing services to taxonomists for standard genome sequencing and annotation.</title>
        <authorList>
            <consortium name="The Broad Institute Genomics Platform"/>
            <consortium name="The Broad Institute Genome Sequencing Center for Infectious Disease"/>
            <person name="Wu L."/>
            <person name="Ma J."/>
        </authorList>
    </citation>
    <scope>NUCLEOTIDE SEQUENCE [LARGE SCALE GENOMIC DNA]</scope>
    <source>
        <strain evidence="5">CECT 8570</strain>
    </source>
</reference>
<dbReference type="Pfam" id="PF16697">
    <property type="entry name" value="Yop-YscD_cpl"/>
    <property type="match status" value="1"/>
</dbReference>
<dbReference type="PANTHER" id="PTHR23308">
    <property type="entry name" value="NUCLEAR INHIBITOR OF PROTEIN PHOSPHATASE-1"/>
    <property type="match status" value="1"/>
</dbReference>
<dbReference type="Pfam" id="PF00498">
    <property type="entry name" value="FHA"/>
    <property type="match status" value="1"/>
</dbReference>
<feature type="compositionally biased region" description="Basic and acidic residues" evidence="1">
    <location>
        <begin position="230"/>
        <end position="245"/>
    </location>
</feature>
<feature type="region of interest" description="Disordered" evidence="1">
    <location>
        <begin position="217"/>
        <end position="257"/>
    </location>
</feature>
<keyword evidence="2" id="KW-0812">Transmembrane</keyword>
<dbReference type="RefSeq" id="WP_290262690.1">
    <property type="nucleotide sequence ID" value="NZ_JAUFQG010000004.1"/>
</dbReference>
<gene>
    <name evidence="4" type="ORF">ACFOX3_17515</name>
</gene>
<accession>A0ABV8VAN6</accession>
<sequence length="288" mass="31412">MLKLRFKNNKHNAVWLVEPKVTIGSAVKNDMVVEDASVLENHAEILVDNETLVLKVISPDNPVRINETLVTKTSPLKVNDVLTLGRVQLQVVDPKQEPKAIPTLVRTETTGWSLKSNHVALANKVFNVGANTIVGRASDCDIVLAAAHLSRKHAQLSVKDGLLYVRDLGSANGTFLNGSQVKEARVKRGDELRFDTLSFGVVGPTDDIDKTTIREAARAQKSPMSPSPVRKPELRRPAERNREAVKAGMAAPDAPEQSKSSAFSYFSIAILVLAGVAYWAWQAGHITL</sequence>
<dbReference type="PROSITE" id="PS50006">
    <property type="entry name" value="FHA_DOMAIN"/>
    <property type="match status" value="1"/>
</dbReference>
<protein>
    <submittedName>
        <fullName evidence="4">FHA domain-containing protein</fullName>
    </submittedName>
</protein>
<dbReference type="EMBL" id="JBHSCX010000021">
    <property type="protein sequence ID" value="MFC4364119.1"/>
    <property type="molecule type" value="Genomic_DNA"/>
</dbReference>
<keyword evidence="5" id="KW-1185">Reference proteome</keyword>
<organism evidence="4 5">
    <name type="scientific">Simiduia curdlanivorans</name>
    <dbReference type="NCBI Taxonomy" id="1492769"/>
    <lineage>
        <taxon>Bacteria</taxon>
        <taxon>Pseudomonadati</taxon>
        <taxon>Pseudomonadota</taxon>
        <taxon>Gammaproteobacteria</taxon>
        <taxon>Cellvibrionales</taxon>
        <taxon>Cellvibrionaceae</taxon>
        <taxon>Simiduia</taxon>
    </lineage>
</organism>
<feature type="transmembrane region" description="Helical" evidence="2">
    <location>
        <begin position="262"/>
        <end position="281"/>
    </location>
</feature>
<evidence type="ECO:0000256" key="2">
    <source>
        <dbReference type="SAM" id="Phobius"/>
    </source>
</evidence>
<dbReference type="InterPro" id="IPR032030">
    <property type="entry name" value="YscD_cytoplasmic_dom"/>
</dbReference>